<dbReference type="EC" id="3.2.1.40" evidence="2"/>
<dbReference type="EMBL" id="OCNE01000008">
    <property type="protein sequence ID" value="SOD62841.1"/>
    <property type="molecule type" value="Genomic_DNA"/>
</dbReference>
<evidence type="ECO:0000259" key="7">
    <source>
        <dbReference type="Pfam" id="PF17389"/>
    </source>
</evidence>
<keyword evidence="10" id="KW-1185">Reference proteome</keyword>
<proteinExistence type="predicted"/>
<feature type="region of interest" description="Disordered" evidence="4">
    <location>
        <begin position="1"/>
        <end position="33"/>
    </location>
</feature>
<dbReference type="Pfam" id="PF25788">
    <property type="entry name" value="Ig_Rha78A_N"/>
    <property type="match status" value="1"/>
</dbReference>
<dbReference type="Pfam" id="PF17390">
    <property type="entry name" value="Bac_rhamnosid_C"/>
    <property type="match status" value="1"/>
</dbReference>
<dbReference type="InterPro" id="IPR008928">
    <property type="entry name" value="6-hairpin_glycosidase_sf"/>
</dbReference>
<dbReference type="SUPFAM" id="SSF48208">
    <property type="entry name" value="Six-hairpin glycosidases"/>
    <property type="match status" value="1"/>
</dbReference>
<dbReference type="RefSeq" id="WP_097231342.1">
    <property type="nucleotide sequence ID" value="NZ_OCNE01000008.1"/>
</dbReference>
<evidence type="ECO:0000256" key="1">
    <source>
        <dbReference type="ARBA" id="ARBA00001445"/>
    </source>
</evidence>
<dbReference type="InterPro" id="IPR035398">
    <property type="entry name" value="Bac_rhamnosid_C"/>
</dbReference>
<keyword evidence="3" id="KW-0378">Hydrolase</keyword>
<dbReference type="Pfam" id="PF08531">
    <property type="entry name" value="Bac_rhamnosid_N"/>
    <property type="match status" value="2"/>
</dbReference>
<dbReference type="InterPro" id="IPR013737">
    <property type="entry name" value="Bac_rhamnosid_N"/>
</dbReference>
<evidence type="ECO:0000256" key="3">
    <source>
        <dbReference type="ARBA" id="ARBA00022801"/>
    </source>
</evidence>
<feature type="domain" description="Bacterial alpha-L-rhamnosidase N-terminal" evidence="6">
    <location>
        <begin position="181"/>
        <end position="253"/>
    </location>
</feature>
<comment type="catalytic activity">
    <reaction evidence="1">
        <text>Hydrolysis of terminal non-reducing alpha-L-rhamnose residues in alpha-L-rhamnosides.</text>
        <dbReference type="EC" id="3.2.1.40"/>
    </reaction>
</comment>
<dbReference type="PANTHER" id="PTHR33307:SF11">
    <property type="entry name" value="ALPHA-L-RHAMNOSIDASE"/>
    <property type="match status" value="1"/>
</dbReference>
<dbReference type="InterPro" id="IPR016007">
    <property type="entry name" value="Alpha_rhamnosid"/>
</dbReference>
<dbReference type="Gene3D" id="2.60.120.260">
    <property type="entry name" value="Galactose-binding domain-like"/>
    <property type="match status" value="3"/>
</dbReference>
<feature type="domain" description="Alpha-L-rhamnosidase concanavalin-like" evidence="5">
    <location>
        <begin position="477"/>
        <end position="584"/>
    </location>
</feature>
<evidence type="ECO:0000313" key="10">
    <source>
        <dbReference type="Proteomes" id="UP000219072"/>
    </source>
</evidence>
<accession>A0A286DVZ7</accession>
<reference evidence="9 10" key="1">
    <citation type="submission" date="2017-09" db="EMBL/GenBank/DDBJ databases">
        <authorList>
            <person name="Ehlers B."/>
            <person name="Leendertz F.H."/>
        </authorList>
    </citation>
    <scope>NUCLEOTIDE SEQUENCE [LARGE SCALE GENOMIC DNA]</scope>
    <source>
        <strain evidence="9 10">CGMCC 4.7095</strain>
    </source>
</reference>
<dbReference type="InterPro" id="IPR035396">
    <property type="entry name" value="Bac_rhamnosid6H"/>
</dbReference>
<evidence type="ECO:0000259" key="8">
    <source>
        <dbReference type="Pfam" id="PF17390"/>
    </source>
</evidence>
<dbReference type="Gene3D" id="2.60.420.10">
    <property type="entry name" value="Maltose phosphorylase, domain 3"/>
    <property type="match status" value="1"/>
</dbReference>
<protein>
    <recommendedName>
        <fullName evidence="2">alpha-L-rhamnosidase</fullName>
        <ecNumber evidence="2">3.2.1.40</ecNumber>
    </recommendedName>
</protein>
<feature type="domain" description="Bacterial alpha-L-rhamnosidase N-terminal" evidence="6">
    <location>
        <begin position="366"/>
        <end position="427"/>
    </location>
</feature>
<sequence length="1040" mass="112033">MPAGVDDHSPARPGTPPPTGRVRDARALPPPAAVTDLRVAGRADEPLGVDDPAPRLGWRVTEAPDGWAQRAYQVRAAGSVAALTEGPLLWDSGRVESAAQHDVRWGGEPLPARQPVVWQVRVWSTRGDVTAWSGPARWETGLLTGADWGAARWIEHPDRRTEDPLPLLARAFTLPGERAARVVDARLHLCGLGLHHAELNGVPVTDEVLAPGNSHYQLSAEYRVHDVTRLLRPGANTLGVALGHGTALVTRSVTHEATGRTAPYSWWESELPARGSLLTAAPAGASRVALAGLAGRLHVGGALHVDTGDGGERIESREVVELTPHGPGHTTVSFAPPLDRPHPAGAAVSGSGNPLAGTEPTANAAVPPRLIARLEITLADGSTATVVTDRAWRAALGPTTTTGWYTGTDYDARREQPGWTAPDADLTAGAPRRDGTRVGWVPAGLAPPPGLTTRLVWRAAEPVKVVDRLRPVRVTRPRPGVWVFDFGQNLAGWPLLRLPAGVPAGTTLTLRPAESLDADGTVEQSSVMGGGPGRGTDVFATYTSHGAPGGESWHPRFDYFGMQWLQLDGLPEDFEATADTVTALRLRAAAPVAGELHTSDERVNRVHRMARHSVASNLMSTFTDCPGREKLAYLADYTQPFRSLARHFGFAAYLRTMQRHLVEGQSLTGANRGNVALKAPVYDWGYLGEFGDEINWGNAVVLVPWLHYETYGETELMERHYASMRAFVRYVREEKAGTGARAHLVHAPLADWIAADETTSGLLTGTWGYHQTVDRMARMAALLGHSAHAEEYRALATAIREAFHAAFYHQERGRYTSAGGSGGTEGATQAAQALALDEGLVPEGERGRVVDSLVELVNAYPPFGGGPHLSAGTIGLAPLVRALTEAGRDDLLWEALHQDTRPGYGHFLNPTTANPEGLTSIPEQWDLVHSKNHVILLPIEEWFHGSLAGIRQRPGSVGFRELLVEPRLVGTLTHVSGRYRTPYGEVTSEWTREAAAFRLRVRIPPHTTAEIRVPTAEGTGRVHHHVASGTHTFTTRLTSP</sequence>
<dbReference type="GO" id="GO:0030596">
    <property type="term" value="F:alpha-L-rhamnosidase activity"/>
    <property type="evidence" value="ECO:0007669"/>
    <property type="project" value="UniProtKB-EC"/>
</dbReference>
<feature type="region of interest" description="Disordered" evidence="4">
    <location>
        <begin position="341"/>
        <end position="362"/>
    </location>
</feature>
<dbReference type="InterPro" id="IPR008902">
    <property type="entry name" value="Rhamnosid_concanavalin"/>
</dbReference>
<dbReference type="OrthoDB" id="9761045at2"/>
<dbReference type="AlphaFoldDB" id="A0A286DVZ7"/>
<dbReference type="Pfam" id="PF05592">
    <property type="entry name" value="Bac_rhamnosid"/>
    <property type="match status" value="1"/>
</dbReference>
<gene>
    <name evidence="9" type="ORF">SAMN06297387_1084</name>
</gene>
<evidence type="ECO:0000313" key="9">
    <source>
        <dbReference type="EMBL" id="SOD62841.1"/>
    </source>
</evidence>
<evidence type="ECO:0000256" key="4">
    <source>
        <dbReference type="SAM" id="MobiDB-lite"/>
    </source>
</evidence>
<feature type="domain" description="Alpha-L-rhamnosidase six-hairpin glycosidase" evidence="7">
    <location>
        <begin position="593"/>
        <end position="945"/>
    </location>
</feature>
<dbReference type="Gene3D" id="2.60.40.10">
    <property type="entry name" value="Immunoglobulins"/>
    <property type="match status" value="1"/>
</dbReference>
<dbReference type="GO" id="GO:0005975">
    <property type="term" value="P:carbohydrate metabolic process"/>
    <property type="evidence" value="ECO:0007669"/>
    <property type="project" value="InterPro"/>
</dbReference>
<organism evidence="9 10">
    <name type="scientific">Streptomyces zhaozhouensis</name>
    <dbReference type="NCBI Taxonomy" id="1300267"/>
    <lineage>
        <taxon>Bacteria</taxon>
        <taxon>Bacillati</taxon>
        <taxon>Actinomycetota</taxon>
        <taxon>Actinomycetes</taxon>
        <taxon>Kitasatosporales</taxon>
        <taxon>Streptomycetaceae</taxon>
        <taxon>Streptomyces</taxon>
    </lineage>
</organism>
<evidence type="ECO:0000259" key="5">
    <source>
        <dbReference type="Pfam" id="PF05592"/>
    </source>
</evidence>
<dbReference type="PANTHER" id="PTHR33307">
    <property type="entry name" value="ALPHA-RHAMNOSIDASE (EUROFUNG)"/>
    <property type="match status" value="1"/>
</dbReference>
<evidence type="ECO:0000256" key="2">
    <source>
        <dbReference type="ARBA" id="ARBA00012652"/>
    </source>
</evidence>
<feature type="domain" description="Alpha-L-rhamnosidase C-terminal" evidence="8">
    <location>
        <begin position="949"/>
        <end position="1026"/>
    </location>
</feature>
<feature type="compositionally biased region" description="Basic and acidic residues" evidence="4">
    <location>
        <begin position="1"/>
        <end position="10"/>
    </location>
</feature>
<name>A0A286DVZ7_9ACTN</name>
<dbReference type="InterPro" id="IPR012341">
    <property type="entry name" value="6hp_glycosidase-like_sf"/>
</dbReference>
<dbReference type="Proteomes" id="UP000219072">
    <property type="component" value="Unassembled WGS sequence"/>
</dbReference>
<evidence type="ECO:0000259" key="6">
    <source>
        <dbReference type="Pfam" id="PF08531"/>
    </source>
</evidence>
<dbReference type="InterPro" id="IPR013783">
    <property type="entry name" value="Ig-like_fold"/>
</dbReference>
<dbReference type="Pfam" id="PF17389">
    <property type="entry name" value="Bac_rhamnosid6H"/>
    <property type="match status" value="1"/>
</dbReference>
<dbReference type="Gene3D" id="1.50.10.10">
    <property type="match status" value="1"/>
</dbReference>